<dbReference type="Proteomes" id="UP000033874">
    <property type="component" value="Unassembled WGS sequence"/>
</dbReference>
<proteinExistence type="predicted"/>
<accession>A0A0M3ATK3</accession>
<dbReference type="EMBL" id="LBIC01000004">
    <property type="protein sequence ID" value="KKW92266.1"/>
    <property type="molecule type" value="Genomic_DNA"/>
</dbReference>
<dbReference type="RefSeq" id="WP_046763470.1">
    <property type="nucleotide sequence ID" value="NZ_LBIC01000004.1"/>
</dbReference>
<evidence type="ECO:0000313" key="2">
    <source>
        <dbReference type="Proteomes" id="UP000033874"/>
    </source>
</evidence>
<keyword evidence="2" id="KW-1185">Reference proteome</keyword>
<name>A0A0M3ATK3_9SPHN</name>
<dbReference type="PATRIC" id="fig|56193.3.peg.2089"/>
<organism evidence="1 2">
    <name type="scientific">Sphingobium chungbukense</name>
    <dbReference type="NCBI Taxonomy" id="56193"/>
    <lineage>
        <taxon>Bacteria</taxon>
        <taxon>Pseudomonadati</taxon>
        <taxon>Pseudomonadota</taxon>
        <taxon>Alphaproteobacteria</taxon>
        <taxon>Sphingomonadales</taxon>
        <taxon>Sphingomonadaceae</taxon>
        <taxon>Sphingobium</taxon>
    </lineage>
</organism>
<reference evidence="1 2" key="1">
    <citation type="submission" date="2015-04" db="EMBL/GenBank/DDBJ databases">
        <title>Genome sequence of aromatic hydrocarbons-degrading Sphingobium chungbukense DJ77.</title>
        <authorList>
            <person name="Kim Y.-C."/>
            <person name="Chae J.-C."/>
        </authorList>
    </citation>
    <scope>NUCLEOTIDE SEQUENCE [LARGE SCALE GENOMIC DNA]</scope>
    <source>
        <strain evidence="1 2">DJ77</strain>
    </source>
</reference>
<evidence type="ECO:0000313" key="1">
    <source>
        <dbReference type="EMBL" id="KKW92266.1"/>
    </source>
</evidence>
<gene>
    <name evidence="1" type="ORF">YP76_10065</name>
</gene>
<protein>
    <submittedName>
        <fullName evidence="1">Uncharacterized protein</fullName>
    </submittedName>
</protein>
<sequence length="126" mass="13791">MPDGNQSRSDSAPREATPRLAIPTLADLRVMEGFAPFESADADEFSDQGFALLNLLSASFHNSCAMGPAGIERGGLFHENLIQTRRHDIIAQALDGITTLFALSVHFNDVHRAEQSNAELDRREGR</sequence>
<dbReference type="AlphaFoldDB" id="A0A0M3ATK3"/>
<comment type="caution">
    <text evidence="1">The sequence shown here is derived from an EMBL/GenBank/DDBJ whole genome shotgun (WGS) entry which is preliminary data.</text>
</comment>
<dbReference type="STRING" id="56193.YP76_10065"/>